<organism evidence="10 11">
    <name type="scientific">Ornithinimicrobium cryptoxanthini</name>
    <dbReference type="NCBI Taxonomy" id="2934161"/>
    <lineage>
        <taxon>Bacteria</taxon>
        <taxon>Bacillati</taxon>
        <taxon>Actinomycetota</taxon>
        <taxon>Actinomycetes</taxon>
        <taxon>Micrococcales</taxon>
        <taxon>Ornithinimicrobiaceae</taxon>
        <taxon>Ornithinimicrobium</taxon>
    </lineage>
</organism>
<dbReference type="InterPro" id="IPR011063">
    <property type="entry name" value="TilS/TtcA_N"/>
</dbReference>
<feature type="binding site" evidence="7">
    <location>
        <begin position="20"/>
        <end position="25"/>
    </location>
    <ligand>
        <name>ATP</name>
        <dbReference type="ChEBI" id="CHEBI:30616"/>
    </ligand>
</feature>
<evidence type="ECO:0000259" key="8">
    <source>
        <dbReference type="Pfam" id="PF01171"/>
    </source>
</evidence>
<evidence type="ECO:0000256" key="6">
    <source>
        <dbReference type="ARBA" id="ARBA00048539"/>
    </source>
</evidence>
<evidence type="ECO:0000256" key="4">
    <source>
        <dbReference type="ARBA" id="ARBA00022741"/>
    </source>
</evidence>
<comment type="similarity">
    <text evidence="7">Belongs to the tRNA(Ile)-lysidine synthase family.</text>
</comment>
<comment type="subcellular location">
    <subcellularLocation>
        <location evidence="7">Cytoplasm</location>
    </subcellularLocation>
</comment>
<dbReference type="EMBL" id="CP099490">
    <property type="protein sequence ID" value="USQ76717.1"/>
    <property type="molecule type" value="Genomic_DNA"/>
</dbReference>
<dbReference type="EC" id="6.3.4.19" evidence="7"/>
<keyword evidence="1 7" id="KW-0963">Cytoplasm</keyword>
<evidence type="ECO:0000256" key="2">
    <source>
        <dbReference type="ARBA" id="ARBA00022598"/>
    </source>
</evidence>
<keyword evidence="5 7" id="KW-0067">ATP-binding</keyword>
<dbReference type="Pfam" id="PF01171">
    <property type="entry name" value="ATP_bind_3"/>
    <property type="match status" value="1"/>
</dbReference>
<sequence length="317" mass="33194">MRRTLTTLGLRGQPVLVACSGGADSLALAAAAAFVVPREGGTLGALVVDHGLQADSADIARAAAEQCRGLGVTDVEVLQVTVTDRGDGPESAARDARLAVLTDAAERGAAAAVLLGHTRDDQAEQVLLGLARGSGARSLAGIPPARLARPGSPVLLVRPFLSVPRSTTEATCRDLGLSPWADPHNDDEAFMRVRARRVLPVLERELGPGIVAALARSADLLRDDADALDEAARTAYLRLGEPPWPVSGLTDLSGAVRRRVWRELALRSGAPSGALTAEHLRTVDQLVTHWRGQGPVDLPGGLRVHRRGELISLANSA</sequence>
<keyword evidence="2 7" id="KW-0436">Ligase</keyword>
<evidence type="ECO:0000256" key="1">
    <source>
        <dbReference type="ARBA" id="ARBA00022490"/>
    </source>
</evidence>
<evidence type="ECO:0000313" key="11">
    <source>
        <dbReference type="Proteomes" id="UP001056535"/>
    </source>
</evidence>
<protein>
    <recommendedName>
        <fullName evidence="7">tRNA(Ile)-lysidine synthase</fullName>
        <ecNumber evidence="7">6.3.4.19</ecNumber>
    </recommendedName>
    <alternativeName>
        <fullName evidence="7">tRNA(Ile)-2-lysyl-cytidine synthase</fullName>
    </alternativeName>
    <alternativeName>
        <fullName evidence="7">tRNA(Ile)-lysidine synthetase</fullName>
    </alternativeName>
</protein>
<evidence type="ECO:0000313" key="10">
    <source>
        <dbReference type="EMBL" id="USQ76717.1"/>
    </source>
</evidence>
<feature type="domain" description="tRNA(Ile)-lysidine synthase substrate-binding" evidence="9">
    <location>
        <begin position="246"/>
        <end position="306"/>
    </location>
</feature>
<feature type="domain" description="tRNA(Ile)-lysidine/2-thiocytidine synthase N-terminal" evidence="8">
    <location>
        <begin position="15"/>
        <end position="197"/>
    </location>
</feature>
<dbReference type="GO" id="GO:0032267">
    <property type="term" value="F:tRNA(Ile)-lysidine synthase activity"/>
    <property type="evidence" value="ECO:0007669"/>
    <property type="project" value="UniProtKB-EC"/>
</dbReference>
<dbReference type="CDD" id="cd01992">
    <property type="entry name" value="TilS_N"/>
    <property type="match status" value="1"/>
</dbReference>
<comment type="domain">
    <text evidence="7">The N-terminal region contains the highly conserved SGGXDS motif, predicted to be a P-loop motif involved in ATP binding.</text>
</comment>
<keyword evidence="11" id="KW-1185">Reference proteome</keyword>
<proteinExistence type="inferred from homology"/>
<evidence type="ECO:0000256" key="5">
    <source>
        <dbReference type="ARBA" id="ARBA00022840"/>
    </source>
</evidence>
<dbReference type="Pfam" id="PF09179">
    <property type="entry name" value="TilS"/>
    <property type="match status" value="1"/>
</dbReference>
<dbReference type="NCBIfam" id="TIGR02432">
    <property type="entry name" value="lysidine_TilS_N"/>
    <property type="match status" value="1"/>
</dbReference>
<dbReference type="InterPro" id="IPR015262">
    <property type="entry name" value="tRNA_Ile_lys_synt_subst-bd"/>
</dbReference>
<accession>A0ABY4YIV9</accession>
<keyword evidence="3 7" id="KW-0819">tRNA processing</keyword>
<name>A0ABY4YIV9_9MICO</name>
<dbReference type="InterPro" id="IPR012094">
    <property type="entry name" value="tRNA_Ile_lys_synt"/>
</dbReference>
<dbReference type="InterPro" id="IPR012795">
    <property type="entry name" value="tRNA_Ile_lys_synt_N"/>
</dbReference>
<reference evidence="10" key="1">
    <citation type="submission" date="2022-06" db="EMBL/GenBank/DDBJ databases">
        <title>Ornithinimicrobium JY.X270.</title>
        <authorList>
            <person name="Huang Y."/>
        </authorList>
    </citation>
    <scope>NUCLEOTIDE SEQUENCE</scope>
    <source>
        <strain evidence="10">JY.X270</strain>
    </source>
</reference>
<gene>
    <name evidence="7 10" type="primary">tilS</name>
    <name evidence="10" type="ORF">NF557_01935</name>
</gene>
<dbReference type="HAMAP" id="MF_01161">
    <property type="entry name" value="tRNA_Ile_lys_synt"/>
    <property type="match status" value="1"/>
</dbReference>
<comment type="function">
    <text evidence="7">Ligates lysine onto the cytidine present at position 34 of the AUA codon-specific tRNA(Ile) that contains the anticodon CAU, in an ATP-dependent manner. Cytidine is converted to lysidine, thus changing the amino acid specificity of the tRNA from methionine to isoleucine.</text>
</comment>
<dbReference type="PANTHER" id="PTHR43033">
    <property type="entry name" value="TRNA(ILE)-LYSIDINE SYNTHASE-RELATED"/>
    <property type="match status" value="1"/>
</dbReference>
<dbReference type="Proteomes" id="UP001056535">
    <property type="component" value="Chromosome"/>
</dbReference>
<evidence type="ECO:0000256" key="3">
    <source>
        <dbReference type="ARBA" id="ARBA00022694"/>
    </source>
</evidence>
<evidence type="ECO:0000259" key="9">
    <source>
        <dbReference type="Pfam" id="PF09179"/>
    </source>
</evidence>
<evidence type="ECO:0000256" key="7">
    <source>
        <dbReference type="HAMAP-Rule" id="MF_01161"/>
    </source>
</evidence>
<dbReference type="InterPro" id="IPR014729">
    <property type="entry name" value="Rossmann-like_a/b/a_fold"/>
</dbReference>
<dbReference type="PANTHER" id="PTHR43033:SF1">
    <property type="entry name" value="TRNA(ILE)-LYSIDINE SYNTHASE-RELATED"/>
    <property type="match status" value="1"/>
</dbReference>
<dbReference type="SUPFAM" id="SSF82829">
    <property type="entry name" value="MesJ substrate recognition domain-like"/>
    <property type="match status" value="1"/>
</dbReference>
<comment type="catalytic activity">
    <reaction evidence="6 7">
        <text>cytidine(34) in tRNA(Ile2) + L-lysine + ATP = lysidine(34) in tRNA(Ile2) + AMP + diphosphate + H(+)</text>
        <dbReference type="Rhea" id="RHEA:43744"/>
        <dbReference type="Rhea" id="RHEA-COMP:10625"/>
        <dbReference type="Rhea" id="RHEA-COMP:10670"/>
        <dbReference type="ChEBI" id="CHEBI:15378"/>
        <dbReference type="ChEBI" id="CHEBI:30616"/>
        <dbReference type="ChEBI" id="CHEBI:32551"/>
        <dbReference type="ChEBI" id="CHEBI:33019"/>
        <dbReference type="ChEBI" id="CHEBI:82748"/>
        <dbReference type="ChEBI" id="CHEBI:83665"/>
        <dbReference type="ChEBI" id="CHEBI:456215"/>
        <dbReference type="EC" id="6.3.4.19"/>
    </reaction>
</comment>
<dbReference type="SUPFAM" id="SSF52402">
    <property type="entry name" value="Adenine nucleotide alpha hydrolases-like"/>
    <property type="match status" value="1"/>
</dbReference>
<dbReference type="RefSeq" id="WP_252621421.1">
    <property type="nucleotide sequence ID" value="NZ_CP099490.1"/>
</dbReference>
<dbReference type="Gene3D" id="3.40.50.620">
    <property type="entry name" value="HUPs"/>
    <property type="match status" value="1"/>
</dbReference>
<keyword evidence="4 7" id="KW-0547">Nucleotide-binding</keyword>